<dbReference type="PANTHER" id="PTHR43575">
    <property type="entry name" value="PROTEIN ABCI7, CHLOROPLASTIC"/>
    <property type="match status" value="1"/>
</dbReference>
<dbReference type="GO" id="GO:0016226">
    <property type="term" value="P:iron-sulfur cluster assembly"/>
    <property type="evidence" value="ECO:0007669"/>
    <property type="project" value="InterPro"/>
</dbReference>
<keyword evidence="3" id="KW-1185">Reference proteome</keyword>
<dbReference type="SUPFAM" id="SSF101960">
    <property type="entry name" value="Stabilizer of iron transporter SufD"/>
    <property type="match status" value="1"/>
</dbReference>
<dbReference type="EMBL" id="JACHEU010000001">
    <property type="protein sequence ID" value="MBB6012539.1"/>
    <property type="molecule type" value="Genomic_DNA"/>
</dbReference>
<dbReference type="InterPro" id="IPR011542">
    <property type="entry name" value="SUF_FeS_clus_asmbl_SufD"/>
</dbReference>
<dbReference type="AlphaFoldDB" id="A0A7W9S388"/>
<dbReference type="RefSeq" id="WP_183829079.1">
    <property type="nucleotide sequence ID" value="NZ_JACHEU010000001.1"/>
</dbReference>
<feature type="domain" description="SUF system FeS cluster assembly SufBD core" evidence="1">
    <location>
        <begin position="169"/>
        <end position="393"/>
    </location>
</feature>
<dbReference type="InterPro" id="IPR055346">
    <property type="entry name" value="Fe-S_cluster_assembly_SufBD"/>
</dbReference>
<accession>A0A7W9S388</accession>
<protein>
    <submittedName>
        <fullName evidence="2">Fe-S cluster assembly protein SufD</fullName>
    </submittedName>
</protein>
<dbReference type="InterPro" id="IPR000825">
    <property type="entry name" value="SUF_FeS_clus_asmbl_SufBD_core"/>
</dbReference>
<evidence type="ECO:0000259" key="1">
    <source>
        <dbReference type="Pfam" id="PF01458"/>
    </source>
</evidence>
<name>A0A7W9S388_9HYPH</name>
<dbReference type="Proteomes" id="UP000533306">
    <property type="component" value="Unassembled WGS sequence"/>
</dbReference>
<reference evidence="2 3" key="1">
    <citation type="submission" date="2020-08" db="EMBL/GenBank/DDBJ databases">
        <title>Genomic Encyclopedia of Type Strains, Phase IV (KMG-IV): sequencing the most valuable type-strain genomes for metagenomic binning, comparative biology and taxonomic classification.</title>
        <authorList>
            <person name="Goeker M."/>
        </authorList>
    </citation>
    <scope>NUCLEOTIDE SEQUENCE [LARGE SCALE GENOMIC DNA]</scope>
    <source>
        <strain evidence="2 3">DSM 11099</strain>
    </source>
</reference>
<comment type="caution">
    <text evidence="2">The sequence shown here is derived from an EMBL/GenBank/DDBJ whole genome shotgun (WGS) entry which is preliminary data.</text>
</comment>
<sequence length="422" mass="44752">MNVHATPQRTPAETALIEAFGERLGLLPGDSEVMVQRDGAIEMIKAGFPTRRIESWHYTDLRRLLGKVPEFDATASVRAPDPILEGSGLVTLINGAISGKPSVAEGVSFASLAEKLTDGSAAAELKTYGSDDTIGAINAAFVADGVALDIAAGTELEKPVELQNLQAGGQTHVRMVVNAGAGSRAVIVERQSGEGAGLVSSVSQLTVGDGAEVTWLIIQEQPETAQHLAQFKAEIGADAKLTLFIMNAGGKLVRQEVHVKVSGEGSDFQLRGVNLLSGDSHTDVTMVLDHAVPHTGSVEVVRNVVTGKAHGVFQGRINVHQVAQKTDARMACNTLLLSDDGEFSAKPELEIFADDVACGHGATVTEIHGDHLFYLMSRGITEKSARGLLVKAFVAEVIEELEDEQIVEALEARLDDWFATHG</sequence>
<dbReference type="NCBIfam" id="TIGR01981">
    <property type="entry name" value="sufD"/>
    <property type="match status" value="1"/>
</dbReference>
<dbReference type="Pfam" id="PF01458">
    <property type="entry name" value="SUFBD_core"/>
    <property type="match status" value="1"/>
</dbReference>
<dbReference type="PANTHER" id="PTHR43575:SF1">
    <property type="entry name" value="PROTEIN ABCI7, CHLOROPLASTIC"/>
    <property type="match status" value="1"/>
</dbReference>
<evidence type="ECO:0000313" key="3">
    <source>
        <dbReference type="Proteomes" id="UP000533306"/>
    </source>
</evidence>
<evidence type="ECO:0000313" key="2">
    <source>
        <dbReference type="EMBL" id="MBB6012539.1"/>
    </source>
</evidence>
<dbReference type="InterPro" id="IPR037284">
    <property type="entry name" value="SUF_FeS_clus_asmbl_SufBD_sf"/>
</dbReference>
<organism evidence="2 3">
    <name type="scientific">Aquamicrobium lusatiense</name>
    <dbReference type="NCBI Taxonomy" id="89772"/>
    <lineage>
        <taxon>Bacteria</taxon>
        <taxon>Pseudomonadati</taxon>
        <taxon>Pseudomonadota</taxon>
        <taxon>Alphaproteobacteria</taxon>
        <taxon>Hyphomicrobiales</taxon>
        <taxon>Phyllobacteriaceae</taxon>
        <taxon>Aquamicrobium</taxon>
    </lineage>
</organism>
<gene>
    <name evidence="2" type="ORF">HNR59_001884</name>
</gene>
<proteinExistence type="predicted"/>